<dbReference type="InterPro" id="IPR024857">
    <property type="entry name" value="Cappuccino"/>
</dbReference>
<dbReference type="PANTHER" id="PTHR16230:SF3">
    <property type="entry name" value="BIOGENESIS OF LYSOSOMAL ORGANELLES COMPLEX-1, SUBUNIT 4, CAPPUCCINO"/>
    <property type="match status" value="1"/>
</dbReference>
<dbReference type="KEGG" id="lak:106160541"/>
<feature type="compositionally biased region" description="Basic and acidic residues" evidence="1">
    <location>
        <begin position="1"/>
        <end position="12"/>
    </location>
</feature>
<dbReference type="OMA" id="KERLNEC"/>
<accession>A0A1S3I319</accession>
<gene>
    <name evidence="3" type="primary">LOC106160541</name>
</gene>
<organism evidence="2 3">
    <name type="scientific">Lingula anatina</name>
    <name type="common">Brachiopod</name>
    <name type="synonym">Lingula unguis</name>
    <dbReference type="NCBI Taxonomy" id="7574"/>
    <lineage>
        <taxon>Eukaryota</taxon>
        <taxon>Metazoa</taxon>
        <taxon>Spiralia</taxon>
        <taxon>Lophotrochozoa</taxon>
        <taxon>Brachiopoda</taxon>
        <taxon>Linguliformea</taxon>
        <taxon>Lingulata</taxon>
        <taxon>Lingulida</taxon>
        <taxon>Linguloidea</taxon>
        <taxon>Lingulidae</taxon>
        <taxon>Lingula</taxon>
    </lineage>
</organism>
<evidence type="ECO:0000313" key="2">
    <source>
        <dbReference type="Proteomes" id="UP000085678"/>
    </source>
</evidence>
<dbReference type="Proteomes" id="UP000085678">
    <property type="component" value="Unplaced"/>
</dbReference>
<dbReference type="InParanoid" id="A0A1S3I319"/>
<keyword evidence="2" id="KW-1185">Reference proteome</keyword>
<dbReference type="GO" id="GO:0031083">
    <property type="term" value="C:BLOC-1 complex"/>
    <property type="evidence" value="ECO:0007669"/>
    <property type="project" value="TreeGrafter"/>
</dbReference>
<evidence type="ECO:0000313" key="3">
    <source>
        <dbReference type="RefSeq" id="XP_013392628.1"/>
    </source>
</evidence>
<feature type="compositionally biased region" description="Polar residues" evidence="1">
    <location>
        <begin position="186"/>
        <end position="214"/>
    </location>
</feature>
<protein>
    <submittedName>
        <fullName evidence="3">Biogenesis of lysosome-related organelles complex 1 subunit 4</fullName>
    </submittedName>
</protein>
<dbReference type="OrthoDB" id="2372305at2759"/>
<dbReference type="FunCoup" id="A0A1S3I319">
    <property type="interactions" value="114"/>
</dbReference>
<dbReference type="AlphaFoldDB" id="A0A1S3I319"/>
<feature type="region of interest" description="Disordered" evidence="1">
    <location>
        <begin position="177"/>
        <end position="214"/>
    </location>
</feature>
<proteinExistence type="predicted"/>
<feature type="region of interest" description="Disordered" evidence="1">
    <location>
        <begin position="1"/>
        <end position="23"/>
    </location>
</feature>
<sequence>MEEKGDETKVAEENNEEATRSPALDEMLDEFGKDYASYLQVDSSREKHQFEESVEDMLTRLDEFCGLVDLIRSDSTLCLKTTLPKIQAKSAEMEKMFERIDKLESFVSLVKQNLNATEEQVSKAEDELGSFSSFKKMLNSFSVPSFLSSKKPSTPVKAAKETYSPLEVIDCNNFFSSTTSDSKSSGGQATSITQLKDTENEATSSEEQMVASST</sequence>
<reference evidence="3" key="1">
    <citation type="submission" date="2025-08" db="UniProtKB">
        <authorList>
            <consortium name="RefSeq"/>
        </authorList>
    </citation>
    <scope>IDENTIFICATION</scope>
    <source>
        <tissue evidence="3">Gonads</tissue>
    </source>
</reference>
<dbReference type="GeneID" id="106160541"/>
<dbReference type="PANTHER" id="PTHR16230">
    <property type="entry name" value="CAPPUCCINO"/>
    <property type="match status" value="1"/>
</dbReference>
<name>A0A1S3I319_LINAN</name>
<dbReference type="RefSeq" id="XP_013392628.1">
    <property type="nucleotide sequence ID" value="XM_013537174.2"/>
</dbReference>
<evidence type="ECO:0000256" key="1">
    <source>
        <dbReference type="SAM" id="MobiDB-lite"/>
    </source>
</evidence>
<dbReference type="STRING" id="7574.A0A1S3I319"/>